<dbReference type="Proteomes" id="UP000595847">
    <property type="component" value="Chromosome"/>
</dbReference>
<sequence>MTASAKRYFIISFLFLVLFLISFLVFAHHLIQNKLQVFDQLIIAKTQAMIHPQLTSMMKFFTFLGDPLTLLGVLLLAALTMFRQRKRWEALFLTVALAGGALFNWLLKWIFQRERPTLHRLIEETGYSFPSGHSMNAIILYGMIGMLCYLFLKNVWPKLLIVFGALLLILLIGNSRIYLGVHYPSDVAAGFAAGGVWLVICLIGLRLVLEWRSRRARQSGPS</sequence>
<evidence type="ECO:0000256" key="1">
    <source>
        <dbReference type="SAM" id="Phobius"/>
    </source>
</evidence>
<dbReference type="SMART" id="SM00014">
    <property type="entry name" value="acidPPc"/>
    <property type="match status" value="1"/>
</dbReference>
<evidence type="ECO:0000259" key="2">
    <source>
        <dbReference type="SMART" id="SM00014"/>
    </source>
</evidence>
<feature type="domain" description="Phosphatidic acid phosphatase type 2/haloperoxidase" evidence="2">
    <location>
        <begin position="90"/>
        <end position="202"/>
    </location>
</feature>
<proteinExistence type="predicted"/>
<dbReference type="Proteomes" id="UP000677234">
    <property type="component" value="Chromosome"/>
</dbReference>
<dbReference type="EMBL" id="CP066308">
    <property type="protein sequence ID" value="QQE72661.1"/>
    <property type="molecule type" value="Genomic_DNA"/>
</dbReference>
<keyword evidence="1" id="KW-0812">Transmembrane</keyword>
<feature type="transmembrane region" description="Helical" evidence="1">
    <location>
        <begin position="60"/>
        <end position="79"/>
    </location>
</feature>
<dbReference type="EMBL" id="CP073708">
    <property type="protein sequence ID" value="QUO39739.1"/>
    <property type="molecule type" value="Genomic_DNA"/>
</dbReference>
<evidence type="ECO:0000313" key="4">
    <source>
        <dbReference type="EMBL" id="QUO39739.1"/>
    </source>
</evidence>
<dbReference type="InterPro" id="IPR036938">
    <property type="entry name" value="PAP2/HPO_sf"/>
</dbReference>
<name>A0A7T5JM46_9BACL</name>
<dbReference type="InterPro" id="IPR000326">
    <property type="entry name" value="PAP2/HPO"/>
</dbReference>
<dbReference type="PANTHER" id="PTHR14969">
    <property type="entry name" value="SPHINGOSINE-1-PHOSPHATE PHOSPHOHYDROLASE"/>
    <property type="match status" value="1"/>
</dbReference>
<evidence type="ECO:0000313" key="6">
    <source>
        <dbReference type="Proteomes" id="UP000677234"/>
    </source>
</evidence>
<dbReference type="AlphaFoldDB" id="A0A7T5JM46"/>
<keyword evidence="1" id="KW-1133">Transmembrane helix</keyword>
<keyword evidence="6" id="KW-1185">Reference proteome</keyword>
<dbReference type="SUPFAM" id="SSF48317">
    <property type="entry name" value="Acid phosphatase/Vanadium-dependent haloperoxidase"/>
    <property type="match status" value="1"/>
</dbReference>
<reference evidence="4" key="2">
    <citation type="submission" date="2021-04" db="EMBL/GenBank/DDBJ databases">
        <title>Brevibacillus composti FJAT-54423, complete genome.</title>
        <authorList>
            <person name="Tang R."/>
        </authorList>
    </citation>
    <scope>NUCLEOTIDE SEQUENCE</scope>
    <source>
        <strain evidence="4">FJAT-54424</strain>
    </source>
</reference>
<dbReference type="PANTHER" id="PTHR14969:SF13">
    <property type="entry name" value="AT30094P"/>
    <property type="match status" value="1"/>
</dbReference>
<feature type="transmembrane region" description="Helical" evidence="1">
    <location>
        <begin position="187"/>
        <end position="209"/>
    </location>
</feature>
<dbReference type="RefSeq" id="WP_198826294.1">
    <property type="nucleotide sequence ID" value="NZ_CP066308.1"/>
</dbReference>
<feature type="transmembrane region" description="Helical" evidence="1">
    <location>
        <begin position="131"/>
        <end position="152"/>
    </location>
</feature>
<gene>
    <name evidence="3" type="ORF">JD108_11855</name>
    <name evidence="4" type="ORF">KDJ56_11800</name>
</gene>
<evidence type="ECO:0000313" key="5">
    <source>
        <dbReference type="Proteomes" id="UP000595847"/>
    </source>
</evidence>
<organism evidence="3 5">
    <name type="scientific">Brevibacillus composti</name>
    <dbReference type="NCBI Taxonomy" id="2796470"/>
    <lineage>
        <taxon>Bacteria</taxon>
        <taxon>Bacillati</taxon>
        <taxon>Bacillota</taxon>
        <taxon>Bacilli</taxon>
        <taxon>Bacillales</taxon>
        <taxon>Paenibacillaceae</taxon>
        <taxon>Brevibacillus</taxon>
    </lineage>
</organism>
<accession>A0A7T5JM46</accession>
<dbReference type="Pfam" id="PF01569">
    <property type="entry name" value="PAP2"/>
    <property type="match status" value="1"/>
</dbReference>
<dbReference type="CDD" id="cd03392">
    <property type="entry name" value="PAP2_like_2"/>
    <property type="match status" value="1"/>
</dbReference>
<keyword evidence="1" id="KW-0472">Membrane</keyword>
<dbReference type="KEGG" id="bcop:JD108_11855"/>
<dbReference type="Gene3D" id="1.20.144.10">
    <property type="entry name" value="Phosphatidic acid phosphatase type 2/haloperoxidase"/>
    <property type="match status" value="2"/>
</dbReference>
<feature type="transmembrane region" description="Helical" evidence="1">
    <location>
        <begin position="159"/>
        <end position="181"/>
    </location>
</feature>
<evidence type="ECO:0000313" key="3">
    <source>
        <dbReference type="EMBL" id="QQE72661.1"/>
    </source>
</evidence>
<protein>
    <submittedName>
        <fullName evidence="3">Phosphatase PAP2 family protein</fullName>
    </submittedName>
</protein>
<reference evidence="3 5" key="1">
    <citation type="submission" date="2020-12" db="EMBL/GenBank/DDBJ databases">
        <title>strain FJAT-54423T represents a novel species of the genus Brevibacillus.</title>
        <authorList>
            <person name="Tang R."/>
        </authorList>
    </citation>
    <scope>NUCLEOTIDE SEQUENCE [LARGE SCALE GENOMIC DNA]</scope>
    <source>
        <strain evidence="3 5">FJAT-54423</strain>
    </source>
</reference>
<feature type="transmembrane region" description="Helical" evidence="1">
    <location>
        <begin position="91"/>
        <end position="111"/>
    </location>
</feature>